<feature type="transmembrane region" description="Helical" evidence="1">
    <location>
        <begin position="143"/>
        <end position="164"/>
    </location>
</feature>
<keyword evidence="1" id="KW-0812">Transmembrane</keyword>
<feature type="transmembrane region" description="Helical" evidence="1">
    <location>
        <begin position="176"/>
        <end position="202"/>
    </location>
</feature>
<accession>A0A0C9VMD6</accession>
<evidence type="ECO:0000313" key="3">
    <source>
        <dbReference type="EMBL" id="KIJ42972.1"/>
    </source>
</evidence>
<evidence type="ECO:0000259" key="2">
    <source>
        <dbReference type="Pfam" id="PF20152"/>
    </source>
</evidence>
<dbReference type="OrthoDB" id="2971182at2759"/>
<feature type="domain" description="DUF6534" evidence="2">
    <location>
        <begin position="150"/>
        <end position="235"/>
    </location>
</feature>
<dbReference type="EMBL" id="KN837126">
    <property type="protein sequence ID" value="KIJ42972.1"/>
    <property type="molecule type" value="Genomic_DNA"/>
</dbReference>
<feature type="transmembrane region" description="Helical" evidence="1">
    <location>
        <begin position="113"/>
        <end position="131"/>
    </location>
</feature>
<dbReference type="PANTHER" id="PTHR40465:SF1">
    <property type="entry name" value="DUF6534 DOMAIN-CONTAINING PROTEIN"/>
    <property type="match status" value="1"/>
</dbReference>
<feature type="transmembrane region" description="Helical" evidence="1">
    <location>
        <begin position="82"/>
        <end position="106"/>
    </location>
</feature>
<keyword evidence="1" id="KW-0472">Membrane</keyword>
<dbReference type="Proteomes" id="UP000054279">
    <property type="component" value="Unassembled WGS sequence"/>
</dbReference>
<dbReference type="PANTHER" id="PTHR40465">
    <property type="entry name" value="CHROMOSOME 1, WHOLE GENOME SHOTGUN SEQUENCE"/>
    <property type="match status" value="1"/>
</dbReference>
<evidence type="ECO:0000313" key="4">
    <source>
        <dbReference type="Proteomes" id="UP000054279"/>
    </source>
</evidence>
<name>A0A0C9VMD6_SPHS4</name>
<protein>
    <recommendedName>
        <fullName evidence="2">DUF6534 domain-containing protein</fullName>
    </recommendedName>
</protein>
<evidence type="ECO:0000256" key="1">
    <source>
        <dbReference type="SAM" id="Phobius"/>
    </source>
</evidence>
<keyword evidence="4" id="KW-1185">Reference proteome</keyword>
<feature type="transmembrane region" description="Helical" evidence="1">
    <location>
        <begin position="12"/>
        <end position="37"/>
    </location>
</feature>
<sequence>MSDEVKTIIEPALSAYLATSVCATLVAVTIAQGTFYYRNYDGDSKLIKYFAQKSNFEIVSQCTDIFVKASIPFEYVSGHRTWLAGIMILLSILQLGLIIFLVLGLYGELMAKFLGTGIVTTAYVAIMESISSDYARETLITQGIASTSTILCDTLISGSLVYFLREKPLNRSMRIGIGKIIIYSINIGLVTVAIATISLITWLAAPHPQLTWEIFYFPAAQVYANSVLVSLNARKEIHAQMIKNYSRPQSSMFLSFNVDVTFLHVLDEFEILVLRIPQHVYARPFPNSRILHTSVPIAITAYLLASIPLMLPPATFLYTFATPSSTLCTL</sequence>
<feature type="transmembrane region" description="Helical" evidence="1">
    <location>
        <begin position="290"/>
        <end position="311"/>
    </location>
</feature>
<dbReference type="Pfam" id="PF20152">
    <property type="entry name" value="DUF6534"/>
    <property type="match status" value="1"/>
</dbReference>
<feature type="transmembrane region" description="Helical" evidence="1">
    <location>
        <begin position="214"/>
        <end position="233"/>
    </location>
</feature>
<proteinExistence type="predicted"/>
<dbReference type="AlphaFoldDB" id="A0A0C9VMD6"/>
<organism evidence="3 4">
    <name type="scientific">Sphaerobolus stellatus (strain SS14)</name>
    <dbReference type="NCBI Taxonomy" id="990650"/>
    <lineage>
        <taxon>Eukaryota</taxon>
        <taxon>Fungi</taxon>
        <taxon>Dikarya</taxon>
        <taxon>Basidiomycota</taxon>
        <taxon>Agaricomycotina</taxon>
        <taxon>Agaricomycetes</taxon>
        <taxon>Phallomycetidae</taxon>
        <taxon>Geastrales</taxon>
        <taxon>Sphaerobolaceae</taxon>
        <taxon>Sphaerobolus</taxon>
    </lineage>
</organism>
<gene>
    <name evidence="3" type="ORF">M422DRAFT_253761</name>
</gene>
<dbReference type="InterPro" id="IPR045339">
    <property type="entry name" value="DUF6534"/>
</dbReference>
<dbReference type="HOGENOM" id="CLU_046025_7_0_1"/>
<reference evidence="3 4" key="1">
    <citation type="submission" date="2014-06" db="EMBL/GenBank/DDBJ databases">
        <title>Evolutionary Origins and Diversification of the Mycorrhizal Mutualists.</title>
        <authorList>
            <consortium name="DOE Joint Genome Institute"/>
            <consortium name="Mycorrhizal Genomics Consortium"/>
            <person name="Kohler A."/>
            <person name="Kuo A."/>
            <person name="Nagy L.G."/>
            <person name="Floudas D."/>
            <person name="Copeland A."/>
            <person name="Barry K.W."/>
            <person name="Cichocki N."/>
            <person name="Veneault-Fourrey C."/>
            <person name="LaButti K."/>
            <person name="Lindquist E.A."/>
            <person name="Lipzen A."/>
            <person name="Lundell T."/>
            <person name="Morin E."/>
            <person name="Murat C."/>
            <person name="Riley R."/>
            <person name="Ohm R."/>
            <person name="Sun H."/>
            <person name="Tunlid A."/>
            <person name="Henrissat B."/>
            <person name="Grigoriev I.V."/>
            <person name="Hibbett D.S."/>
            <person name="Martin F."/>
        </authorList>
    </citation>
    <scope>NUCLEOTIDE SEQUENCE [LARGE SCALE GENOMIC DNA]</scope>
    <source>
        <strain evidence="3 4">SS14</strain>
    </source>
</reference>
<keyword evidence="1" id="KW-1133">Transmembrane helix</keyword>